<reference evidence="2" key="2">
    <citation type="submission" date="2025-08" db="UniProtKB">
        <authorList>
            <consortium name="RefSeq"/>
        </authorList>
    </citation>
    <scope>IDENTIFICATION</scope>
    <source>
        <tissue evidence="2">Leaf</tissue>
    </source>
</reference>
<keyword evidence="1" id="KW-1185">Reference proteome</keyword>
<sequence>MSIEFSESECRNFYHCRTSGIINIQESELSNVTGSSVNSMPVSPRPVQALGYDSAVNVSTSTTSSPVHISSPFGFAPDVSSAPTQAPGPTTSGFCASSALTPPKFGSVQAPVQATFGSGAPSTSTSLSFLPLVMSQHLHVLHRLSQRKICLGVLIHFLQDAVLNGSDLMLVSGQHLLPLLLLQ</sequence>
<organism evidence="1 2">
    <name type="scientific">Camelina sativa</name>
    <name type="common">False flax</name>
    <name type="synonym">Myagrum sativum</name>
    <dbReference type="NCBI Taxonomy" id="90675"/>
    <lineage>
        <taxon>Eukaryota</taxon>
        <taxon>Viridiplantae</taxon>
        <taxon>Streptophyta</taxon>
        <taxon>Embryophyta</taxon>
        <taxon>Tracheophyta</taxon>
        <taxon>Spermatophyta</taxon>
        <taxon>Magnoliopsida</taxon>
        <taxon>eudicotyledons</taxon>
        <taxon>Gunneridae</taxon>
        <taxon>Pentapetalae</taxon>
        <taxon>rosids</taxon>
        <taxon>malvids</taxon>
        <taxon>Brassicales</taxon>
        <taxon>Brassicaceae</taxon>
        <taxon>Camelineae</taxon>
        <taxon>Camelina</taxon>
    </lineage>
</organism>
<dbReference type="Proteomes" id="UP000694864">
    <property type="component" value="Chromosome 7"/>
</dbReference>
<dbReference type="GeneID" id="104703975"/>
<accession>A0ABM0SZG9</accession>
<reference evidence="1" key="1">
    <citation type="journal article" date="2014" name="Nat. Commun.">
        <title>The emerging biofuel crop Camelina sativa retains a highly undifferentiated hexaploid genome structure.</title>
        <authorList>
            <person name="Kagale S."/>
            <person name="Koh C."/>
            <person name="Nixon J."/>
            <person name="Bollina V."/>
            <person name="Clarke W.E."/>
            <person name="Tuteja R."/>
            <person name="Spillane C."/>
            <person name="Robinson S.J."/>
            <person name="Links M.G."/>
            <person name="Clarke C."/>
            <person name="Higgins E.E."/>
            <person name="Huebert T."/>
            <person name="Sharpe A.G."/>
            <person name="Parkin I.A."/>
        </authorList>
    </citation>
    <scope>NUCLEOTIDE SEQUENCE [LARGE SCALE GENOMIC DNA]</scope>
    <source>
        <strain evidence="1">cv. DH55</strain>
    </source>
</reference>
<evidence type="ECO:0000313" key="1">
    <source>
        <dbReference type="Proteomes" id="UP000694864"/>
    </source>
</evidence>
<proteinExistence type="predicted"/>
<evidence type="ECO:0000313" key="2">
    <source>
        <dbReference type="RefSeq" id="XP_010418377.1"/>
    </source>
</evidence>
<protein>
    <submittedName>
        <fullName evidence="2">Uncharacterized protein LOC104703975</fullName>
    </submittedName>
</protein>
<gene>
    <name evidence="2" type="primary">LOC104703975</name>
</gene>
<dbReference type="RefSeq" id="XP_010418377.1">
    <property type="nucleotide sequence ID" value="XM_010420075.1"/>
</dbReference>
<name>A0ABM0SZG9_CAMSA</name>